<comment type="caution">
    <text evidence="1">The sequence shown here is derived from an EMBL/GenBank/DDBJ whole genome shotgun (WGS) entry which is preliminary data.</text>
</comment>
<evidence type="ECO:0000313" key="2">
    <source>
        <dbReference type="Proteomes" id="UP000828941"/>
    </source>
</evidence>
<sequence>MASHRHQQKAVHFFKVILKCMLRDGVLRIPSDFTRKYGGDLQNPVFLKPPDGTEWKIYWEKHDDGDIWFEKGWKEFASHYSLDHWYFIIFKYEGTSNLEVIIFNMAAIEIEYPSHVTDEENYNLEKDSDDSVEFLGEGPTYPNTRLRSSLSNPQPLKKLRNGKVRVAQRSSDLKKLGEGPAFQKVRPRSPLPHAQTLKKLRSSKTIVAERSSNLKKCPLPPIHPCKKMRACTNGEDGRTSSLQKKPINGELIQVEGRSNYSTKKCSNSLAITIRRRKPLIEVEKARALQRVSTFSSKYPHFKRVMQPSYVSRPYLRVPPKFCKQHLKKKQGAVLLQALDGRTWSSRYKVISFADKLYIPGWTAFAKDNVLEVGDVCVFEFIQRTIATIRVTISRHEQLSCLVNLAERVKGNARKKSPLLPLHPCKKMRACTNGEVESTSNLRKKPIHRELIQLEGRSKFSTKKCSNSLAIARGKPLTELEKARALRRVNAFSSEYPHFKRVMQPSYVSKHHLVIPLQFCKQHLKKRRDILLQALDGRTWHARYKVGFSNKAFLSGWGAFAKDNYVEVGNVCAFELIQRNSKSTSPGEISRKGKEKKAESSDVELIGEEAGSPVHRVFRRQARSSSRLKAPVQPDNSAKMKMLAKRKIAYGMVVDFSKDDDMKKIKKRFTGMGWKNFFQVTESVIYDALVRQFYGNLTDSVLGNSVAITTIVDEHEFTLSEEILGNILGVPAEGKRIYCSKRWDQKKTGVSFAQAMEIIADSPIDPLWSLKPSLQFANQITKTMGRIVKMAIMPKLGNLSGYNYNEMNVLFHLKMKLPLNLPFLILNHMIESAKDTRSQFVLPYGMILTRIFKHQPAIDTTAYSYSPMPRNNVIRKPLILKKRNLKRKAEHSPQGRDSKQRVSTSFGVSLWRESQPSFSEHNRWLEYMLRCALSRIDNLQEEVKLMKKELGELKAKQYMERTETGASDDEDDADVDDDEEEEADDSEDV</sequence>
<gene>
    <name evidence="1" type="ORF">L6164_001301</name>
</gene>
<protein>
    <submittedName>
        <fullName evidence="1">Uncharacterized protein</fullName>
    </submittedName>
</protein>
<dbReference type="EMBL" id="CM039426">
    <property type="protein sequence ID" value="KAI4357346.1"/>
    <property type="molecule type" value="Genomic_DNA"/>
</dbReference>
<name>A0ACB9QBW3_BAUVA</name>
<accession>A0ACB9QBW3</accession>
<proteinExistence type="predicted"/>
<reference evidence="1 2" key="1">
    <citation type="journal article" date="2022" name="DNA Res.">
        <title>Chromosomal-level genome assembly of the orchid tree Bauhinia variegata (Leguminosae; Cercidoideae) supports the allotetraploid origin hypothesis of Bauhinia.</title>
        <authorList>
            <person name="Zhong Y."/>
            <person name="Chen Y."/>
            <person name="Zheng D."/>
            <person name="Pang J."/>
            <person name="Liu Y."/>
            <person name="Luo S."/>
            <person name="Meng S."/>
            <person name="Qian L."/>
            <person name="Wei D."/>
            <person name="Dai S."/>
            <person name="Zhou R."/>
        </authorList>
    </citation>
    <scope>NUCLEOTIDE SEQUENCE [LARGE SCALE GENOMIC DNA]</scope>
    <source>
        <strain evidence="1">BV-YZ2020</strain>
    </source>
</reference>
<dbReference type="Proteomes" id="UP000828941">
    <property type="component" value="Chromosome 1"/>
</dbReference>
<keyword evidence="2" id="KW-1185">Reference proteome</keyword>
<organism evidence="1 2">
    <name type="scientific">Bauhinia variegata</name>
    <name type="common">Purple orchid tree</name>
    <name type="synonym">Phanera variegata</name>
    <dbReference type="NCBI Taxonomy" id="167791"/>
    <lineage>
        <taxon>Eukaryota</taxon>
        <taxon>Viridiplantae</taxon>
        <taxon>Streptophyta</taxon>
        <taxon>Embryophyta</taxon>
        <taxon>Tracheophyta</taxon>
        <taxon>Spermatophyta</taxon>
        <taxon>Magnoliopsida</taxon>
        <taxon>eudicotyledons</taxon>
        <taxon>Gunneridae</taxon>
        <taxon>Pentapetalae</taxon>
        <taxon>rosids</taxon>
        <taxon>fabids</taxon>
        <taxon>Fabales</taxon>
        <taxon>Fabaceae</taxon>
        <taxon>Cercidoideae</taxon>
        <taxon>Cercideae</taxon>
        <taxon>Bauhiniinae</taxon>
        <taxon>Bauhinia</taxon>
    </lineage>
</organism>
<evidence type="ECO:0000313" key="1">
    <source>
        <dbReference type="EMBL" id="KAI4357346.1"/>
    </source>
</evidence>